<evidence type="ECO:0000313" key="3">
    <source>
        <dbReference type="Proteomes" id="UP000030011"/>
    </source>
</evidence>
<evidence type="ECO:0000313" key="2">
    <source>
        <dbReference type="EMBL" id="KGN38321.1"/>
    </source>
</evidence>
<dbReference type="Pfam" id="PF04480">
    <property type="entry name" value="DUF559"/>
    <property type="match status" value="1"/>
</dbReference>
<protein>
    <recommendedName>
        <fullName evidence="1">DUF559 domain-containing protein</fullName>
    </recommendedName>
</protein>
<dbReference type="STRING" id="1385521.N803_09825"/>
<feature type="domain" description="DUF559" evidence="1">
    <location>
        <begin position="221"/>
        <end position="278"/>
    </location>
</feature>
<gene>
    <name evidence="2" type="ORF">N803_09825</name>
</gene>
<reference evidence="2 3" key="1">
    <citation type="submission" date="2013-08" db="EMBL/GenBank/DDBJ databases">
        <title>The genome sequence of Knoellia subterranea.</title>
        <authorList>
            <person name="Zhu W."/>
            <person name="Wang G."/>
        </authorList>
    </citation>
    <scope>NUCLEOTIDE SEQUENCE [LARGE SCALE GENOMIC DNA]</scope>
    <source>
        <strain evidence="2 3">KCTC 19937</strain>
    </source>
</reference>
<dbReference type="EMBL" id="AVPK01000003">
    <property type="protein sequence ID" value="KGN38321.1"/>
    <property type="molecule type" value="Genomic_DNA"/>
</dbReference>
<organism evidence="2 3">
    <name type="scientific">Knoellia subterranea KCTC 19937</name>
    <dbReference type="NCBI Taxonomy" id="1385521"/>
    <lineage>
        <taxon>Bacteria</taxon>
        <taxon>Bacillati</taxon>
        <taxon>Actinomycetota</taxon>
        <taxon>Actinomycetes</taxon>
        <taxon>Micrococcales</taxon>
        <taxon>Intrasporangiaceae</taxon>
        <taxon>Knoellia</taxon>
    </lineage>
</organism>
<dbReference type="InterPro" id="IPR007569">
    <property type="entry name" value="DUF559"/>
</dbReference>
<comment type="caution">
    <text evidence="2">The sequence shown here is derived from an EMBL/GenBank/DDBJ whole genome shotgun (WGS) entry which is preliminary data.</text>
</comment>
<accession>A0A0A0JRT9</accession>
<sequence length="305" mass="33435">MRKAGAMSVASTLTRLGGCATTKELRKHHSRRAIAAATAAGEVERAGKGRYALPSVGEHRRLAHARKAAQSHLSAALEHGWKVKTVPETAQLTFPRRRRLRSEHQGGFEPHWAVLELGEIKAGVTSPLRTVLDCARTLPFDEGLAVADSALRSGKVDKADLECAALVLKGPGAVAARRVAKHADGRAANPLESVLRALTIEVGLELTPQLEVADPGLYAKVDLGSEELRLVVEAEGYETHGTRKGLRRDCRRHALFAIWGWASLRFAYEDVMFEQEWVRWVLRSWLVLREGGTPSSPPNRFRDAA</sequence>
<keyword evidence="3" id="KW-1185">Reference proteome</keyword>
<dbReference type="AlphaFoldDB" id="A0A0A0JRT9"/>
<dbReference type="Proteomes" id="UP000030011">
    <property type="component" value="Unassembled WGS sequence"/>
</dbReference>
<name>A0A0A0JRT9_9MICO</name>
<dbReference type="OrthoDB" id="4310518at2"/>
<evidence type="ECO:0000259" key="1">
    <source>
        <dbReference type="Pfam" id="PF04480"/>
    </source>
</evidence>
<dbReference type="eggNOG" id="COG2852">
    <property type="taxonomic scope" value="Bacteria"/>
</dbReference>
<proteinExistence type="predicted"/>